<evidence type="ECO:0000256" key="7">
    <source>
        <dbReference type="ARBA" id="ARBA00022840"/>
    </source>
</evidence>
<evidence type="ECO:0000256" key="12">
    <source>
        <dbReference type="ARBA" id="ARBA00023163"/>
    </source>
</evidence>
<evidence type="ECO:0000256" key="9">
    <source>
        <dbReference type="ARBA" id="ARBA00023015"/>
    </source>
</evidence>
<dbReference type="PROSITE" id="PS00676">
    <property type="entry name" value="SIGMA54_INTERACT_2"/>
    <property type="match status" value="1"/>
</dbReference>
<dbReference type="Gene3D" id="1.10.8.60">
    <property type="match status" value="1"/>
</dbReference>
<dbReference type="Pfam" id="PF00072">
    <property type="entry name" value="Response_reg"/>
    <property type="match status" value="1"/>
</dbReference>
<dbReference type="EMBL" id="JAGQFT020000005">
    <property type="protein sequence ID" value="MBS7457391.1"/>
    <property type="molecule type" value="Genomic_DNA"/>
</dbReference>
<keyword evidence="11 15" id="KW-0010">Activator</keyword>
<keyword evidence="4 15" id="KW-0678">Repressor</keyword>
<keyword evidence="5 14" id="KW-0597">Phosphoprotein</keyword>
<dbReference type="PROSITE" id="PS50045">
    <property type="entry name" value="SIGMA54_INTERACT_4"/>
    <property type="match status" value="1"/>
</dbReference>
<keyword evidence="13 15" id="KW-0535">Nitrogen fixation</keyword>
<dbReference type="InterPro" id="IPR003593">
    <property type="entry name" value="AAA+_ATPase"/>
</dbReference>
<evidence type="ECO:0000256" key="5">
    <source>
        <dbReference type="ARBA" id="ARBA00022553"/>
    </source>
</evidence>
<dbReference type="SUPFAM" id="SSF46689">
    <property type="entry name" value="Homeodomain-like"/>
    <property type="match status" value="1"/>
</dbReference>
<dbReference type="InterPro" id="IPR027417">
    <property type="entry name" value="P-loop_NTPase"/>
</dbReference>
<evidence type="ECO:0000256" key="10">
    <source>
        <dbReference type="ARBA" id="ARBA00023125"/>
    </source>
</evidence>
<evidence type="ECO:0000256" key="13">
    <source>
        <dbReference type="ARBA" id="ARBA00023231"/>
    </source>
</evidence>
<evidence type="ECO:0000256" key="3">
    <source>
        <dbReference type="ARBA" id="ARBA00022490"/>
    </source>
</evidence>
<reference evidence="18" key="2">
    <citation type="submission" date="2021-04" db="EMBL/GenBank/DDBJ databases">
        <authorList>
            <person name="Karlyshev A.V."/>
        </authorList>
    </citation>
    <scope>NUCLEOTIDE SEQUENCE</scope>
    <source>
        <strain evidence="18">LMG 29479</strain>
    </source>
</reference>
<comment type="subcellular location">
    <subcellularLocation>
        <location evidence="1 15">Cytoplasm</location>
    </subcellularLocation>
</comment>
<organism evidence="18">
    <name type="scientific">Coralloluteibacterium stylophorae</name>
    <dbReference type="NCBI Taxonomy" id="1776034"/>
    <lineage>
        <taxon>Bacteria</taxon>
        <taxon>Pseudomonadati</taxon>
        <taxon>Pseudomonadota</taxon>
        <taxon>Gammaproteobacteria</taxon>
        <taxon>Lysobacterales</taxon>
        <taxon>Lysobacteraceae</taxon>
        <taxon>Coralloluteibacterium</taxon>
    </lineage>
</organism>
<evidence type="ECO:0000259" key="16">
    <source>
        <dbReference type="PROSITE" id="PS50045"/>
    </source>
</evidence>
<dbReference type="SUPFAM" id="SSF52540">
    <property type="entry name" value="P-loop containing nucleoside triphosphate hydrolases"/>
    <property type="match status" value="1"/>
</dbReference>
<dbReference type="Gene3D" id="1.10.10.60">
    <property type="entry name" value="Homeodomain-like"/>
    <property type="match status" value="1"/>
</dbReference>
<evidence type="ECO:0000256" key="15">
    <source>
        <dbReference type="RuleBase" id="RU365013"/>
    </source>
</evidence>
<evidence type="ECO:0000256" key="6">
    <source>
        <dbReference type="ARBA" id="ARBA00022741"/>
    </source>
</evidence>
<evidence type="ECO:0000256" key="2">
    <source>
        <dbReference type="ARBA" id="ARBA00019059"/>
    </source>
</evidence>
<dbReference type="EMBL" id="JAGQFT010000012">
    <property type="protein sequence ID" value="MBR0561527.1"/>
    <property type="molecule type" value="Genomic_DNA"/>
</dbReference>
<dbReference type="SUPFAM" id="SSF52172">
    <property type="entry name" value="CheY-like"/>
    <property type="match status" value="1"/>
</dbReference>
<dbReference type="InterPro" id="IPR058031">
    <property type="entry name" value="AAA_lid_NorR"/>
</dbReference>
<dbReference type="GO" id="GO:0006355">
    <property type="term" value="P:regulation of DNA-templated transcription"/>
    <property type="evidence" value="ECO:0007669"/>
    <property type="project" value="InterPro"/>
</dbReference>
<dbReference type="GO" id="GO:0043565">
    <property type="term" value="F:sequence-specific DNA binding"/>
    <property type="evidence" value="ECO:0007669"/>
    <property type="project" value="InterPro"/>
</dbReference>
<evidence type="ECO:0000313" key="20">
    <source>
        <dbReference type="Proteomes" id="UP000675747"/>
    </source>
</evidence>
<evidence type="ECO:0000259" key="17">
    <source>
        <dbReference type="PROSITE" id="PS50110"/>
    </source>
</evidence>
<dbReference type="RefSeq" id="WP_211925495.1">
    <property type="nucleotide sequence ID" value="NZ_JAGQFT020000005.1"/>
</dbReference>
<proteinExistence type="predicted"/>
<dbReference type="Pfam" id="PF00158">
    <property type="entry name" value="Sigma54_activat"/>
    <property type="match status" value="1"/>
</dbReference>
<dbReference type="InterPro" id="IPR009057">
    <property type="entry name" value="Homeodomain-like_sf"/>
</dbReference>
<dbReference type="InterPro" id="IPR001789">
    <property type="entry name" value="Sig_transdc_resp-reg_receiver"/>
</dbReference>
<dbReference type="SMART" id="SM00382">
    <property type="entry name" value="AAA"/>
    <property type="match status" value="1"/>
</dbReference>
<dbReference type="SMART" id="SM00448">
    <property type="entry name" value="REC"/>
    <property type="match status" value="1"/>
</dbReference>
<evidence type="ECO:0000256" key="1">
    <source>
        <dbReference type="ARBA" id="ARBA00004496"/>
    </source>
</evidence>
<dbReference type="GO" id="GO:0006808">
    <property type="term" value="P:regulation of nitrogen utilization"/>
    <property type="evidence" value="ECO:0007669"/>
    <property type="project" value="UniProtKB-UniRule"/>
</dbReference>
<evidence type="ECO:0000313" key="18">
    <source>
        <dbReference type="EMBL" id="MBR0561527.1"/>
    </source>
</evidence>
<dbReference type="NCBIfam" id="TIGR01818">
    <property type="entry name" value="ntrC"/>
    <property type="match status" value="1"/>
</dbReference>
<keyword evidence="3 15" id="KW-0963">Cytoplasm</keyword>
<keyword evidence="20" id="KW-1185">Reference proteome</keyword>
<reference evidence="19 20" key="1">
    <citation type="journal article" date="2021" name="Microbiol. Resour. Announc.">
        <title>Draft Genome Sequence of Coralloluteibacterium stylophorae LMG 29479T.</title>
        <authorList>
            <person name="Karlyshev A.V."/>
            <person name="Kudryashova E.B."/>
            <person name="Ariskina E.V."/>
            <person name="Conroy A.P."/>
            <person name="Abidueva E.Y."/>
        </authorList>
    </citation>
    <scope>NUCLEOTIDE SEQUENCE [LARGE SCALE GENOMIC DNA]</scope>
    <source>
        <strain evidence="19 20">LMG 29479</strain>
    </source>
</reference>
<dbReference type="PROSITE" id="PS50110">
    <property type="entry name" value="RESPONSE_REGULATORY"/>
    <property type="match status" value="1"/>
</dbReference>
<keyword evidence="8 15" id="KW-0902">Two-component regulatory system</keyword>
<evidence type="ECO:0000256" key="11">
    <source>
        <dbReference type="ARBA" id="ARBA00023159"/>
    </source>
</evidence>
<dbReference type="InterPro" id="IPR025662">
    <property type="entry name" value="Sigma_54_int_dom_ATP-bd_1"/>
</dbReference>
<keyword evidence="10 15" id="KW-0238">DNA-binding</keyword>
<evidence type="ECO:0000256" key="14">
    <source>
        <dbReference type="PROSITE-ProRule" id="PRU00169"/>
    </source>
</evidence>
<dbReference type="InterPro" id="IPR010114">
    <property type="entry name" value="Transcript_reg_NtrC"/>
</dbReference>
<comment type="function">
    <text evidence="15">Member of the two-component regulatory system NtrB/NtrC, which controls expression of the nitrogen-regulated (ntr) genes in response to nitrogen limitation. Phosphorylated NtrC binds directly to DNA and stimulates the formation of open promoter-sigma54-RNA polymerase complexes.</text>
</comment>
<dbReference type="InterPro" id="IPR002197">
    <property type="entry name" value="HTH_Fis"/>
</dbReference>
<dbReference type="PROSITE" id="PS00688">
    <property type="entry name" value="SIGMA54_INTERACT_3"/>
    <property type="match status" value="1"/>
</dbReference>
<evidence type="ECO:0000256" key="8">
    <source>
        <dbReference type="ARBA" id="ARBA00023012"/>
    </source>
</evidence>
<dbReference type="Gene3D" id="3.40.50.2300">
    <property type="match status" value="1"/>
</dbReference>
<keyword evidence="7 15" id="KW-0067">ATP-binding</keyword>
<dbReference type="GO" id="GO:0005524">
    <property type="term" value="F:ATP binding"/>
    <property type="evidence" value="ECO:0007669"/>
    <property type="project" value="UniProtKB-KW"/>
</dbReference>
<sequence>MPGPEAAVWVVDDDRAVRFVLAQALREAGYRVREFQRADEAMAALDASQPDLVFTDVRMPGLDGLGFLDALRARLPELPVVVMSAWTDVSATAGAFRGGAREFLSKPFDLDDAVALAERALPRTQEPAVAAAPADADSVLIGEAPAMRALFRAIGRLAQAPLSVLVTGETGTGKELVARALHRESPRARAPFVALNTAAIPAELLESELFGHEAGAFTGAARRHVGRFEQADGGTLFLDEIGDMPAALQTRLLRVLAEGEFFRVGGRELIRVDVRVIAATHQDLEQRVAAGQFRADLLHRLDVVRLRVPPLRERSEDIPALAAAFLARAGEELGGSARRFAPEAVARLQRHAWPGNVRELRNLCWRLAALAPGHTVGLADLAAALGADAAPATAPEWTEVLRAWARDALARGETGLHASALRRFDAALLDAALAHTGGHRQRAAAKLGLGRNTVTRKLGAGRRPPER</sequence>
<feature type="domain" description="Response regulatory" evidence="17">
    <location>
        <begin position="7"/>
        <end position="121"/>
    </location>
</feature>
<dbReference type="GO" id="GO:0005737">
    <property type="term" value="C:cytoplasm"/>
    <property type="evidence" value="ECO:0007669"/>
    <property type="project" value="UniProtKB-SubCell"/>
</dbReference>
<evidence type="ECO:0000313" key="19">
    <source>
        <dbReference type="EMBL" id="MBS7457391.1"/>
    </source>
</evidence>
<keyword evidence="6 15" id="KW-0547">Nucleotide-binding</keyword>
<dbReference type="Gene3D" id="3.40.50.300">
    <property type="entry name" value="P-loop containing nucleotide triphosphate hydrolases"/>
    <property type="match status" value="1"/>
</dbReference>
<dbReference type="CDD" id="cd00009">
    <property type="entry name" value="AAA"/>
    <property type="match status" value="1"/>
</dbReference>
<dbReference type="Proteomes" id="UP000675747">
    <property type="component" value="Unassembled WGS sequence"/>
</dbReference>
<keyword evidence="12 15" id="KW-0804">Transcription</keyword>
<dbReference type="Pfam" id="PF02954">
    <property type="entry name" value="HTH_8"/>
    <property type="match status" value="1"/>
</dbReference>
<dbReference type="FunFam" id="3.40.50.300:FF:000006">
    <property type="entry name" value="DNA-binding transcriptional regulator NtrC"/>
    <property type="match status" value="1"/>
</dbReference>
<evidence type="ECO:0000256" key="4">
    <source>
        <dbReference type="ARBA" id="ARBA00022491"/>
    </source>
</evidence>
<dbReference type="FunFam" id="3.40.50.2300:FF:000018">
    <property type="entry name" value="DNA-binding transcriptional regulator NtrC"/>
    <property type="match status" value="1"/>
</dbReference>
<accession>A0A8J7VRH6</accession>
<dbReference type="InterPro" id="IPR011006">
    <property type="entry name" value="CheY-like_superfamily"/>
</dbReference>
<dbReference type="Pfam" id="PF25601">
    <property type="entry name" value="AAA_lid_14"/>
    <property type="match status" value="1"/>
</dbReference>
<feature type="modified residue" description="4-aspartylphosphate" evidence="14">
    <location>
        <position position="56"/>
    </location>
</feature>
<dbReference type="InterPro" id="IPR025943">
    <property type="entry name" value="Sigma_54_int_dom_ATP-bd_2"/>
</dbReference>
<dbReference type="PANTHER" id="PTHR32071">
    <property type="entry name" value="TRANSCRIPTIONAL REGULATORY PROTEIN"/>
    <property type="match status" value="1"/>
</dbReference>
<comment type="caution">
    <text evidence="18">The sequence shown here is derived from an EMBL/GenBank/DDBJ whole genome shotgun (WGS) entry which is preliminary data.</text>
</comment>
<dbReference type="GO" id="GO:0000156">
    <property type="term" value="F:phosphorelay response regulator activity"/>
    <property type="evidence" value="ECO:0007669"/>
    <property type="project" value="UniProtKB-UniRule"/>
</dbReference>
<protein>
    <recommendedName>
        <fullName evidence="2 15">DNA-binding transcriptional regulator NtrC</fullName>
    </recommendedName>
    <alternativeName>
        <fullName evidence="15">Nitrogen regulation protein NR(I)</fullName>
    </alternativeName>
</protein>
<dbReference type="InterPro" id="IPR002078">
    <property type="entry name" value="Sigma_54_int"/>
</dbReference>
<gene>
    <name evidence="15 18" type="primary">ntrC</name>
    <name evidence="19" type="ORF">KB893_009615</name>
    <name evidence="18" type="ORF">KB893_03165</name>
</gene>
<feature type="domain" description="Sigma-54 factor interaction" evidence="16">
    <location>
        <begin position="140"/>
        <end position="369"/>
    </location>
</feature>
<dbReference type="PANTHER" id="PTHR32071:SF95">
    <property type="entry name" value="DNA-BINDING TRANSCRIPTIONAL REGULATOR NTRC"/>
    <property type="match status" value="1"/>
</dbReference>
<dbReference type="InterPro" id="IPR025944">
    <property type="entry name" value="Sigma_54_int_dom_CS"/>
</dbReference>
<dbReference type="PROSITE" id="PS00675">
    <property type="entry name" value="SIGMA54_INTERACT_1"/>
    <property type="match status" value="1"/>
</dbReference>
<name>A0A8J7VRH6_9GAMM</name>
<dbReference type="AlphaFoldDB" id="A0A8J7VRH6"/>
<keyword evidence="9 15" id="KW-0805">Transcription regulation</keyword>